<name>A0A0H5DTP8_9BACT</name>
<dbReference type="EMBL" id="CWGJ01000026">
    <property type="protein sequence ID" value="CRX39249.1"/>
    <property type="molecule type" value="Genomic_DNA"/>
</dbReference>
<dbReference type="Proteomes" id="UP000220251">
    <property type="component" value="Unassembled WGS sequence"/>
</dbReference>
<organism evidence="1 2">
    <name type="scientific">Estrella lausannensis</name>
    <dbReference type="NCBI Taxonomy" id="483423"/>
    <lineage>
        <taxon>Bacteria</taxon>
        <taxon>Pseudomonadati</taxon>
        <taxon>Chlamydiota</taxon>
        <taxon>Chlamydiia</taxon>
        <taxon>Parachlamydiales</taxon>
        <taxon>Candidatus Criblamydiaceae</taxon>
        <taxon>Estrella</taxon>
    </lineage>
</organism>
<accession>A0A0H5DTP8</accession>
<proteinExistence type="predicted"/>
<protein>
    <submittedName>
        <fullName evidence="1">Uncharacterized protein</fullName>
    </submittedName>
</protein>
<dbReference type="AlphaFoldDB" id="A0A0H5DTP8"/>
<gene>
    <name evidence="1" type="ORF">ELAC_1924</name>
</gene>
<sequence>MSFHRTLFFDGCNLNSPVIDCVNNYSRIPSATVVHKKGDIIKALKDGRKYQLITIAGHGAKDEISVGSGMQSSDNPRMEISLKKFDQSLLFFKCLKKHLDTEHSTPIVFLAGCEIYDCMDSHEKSSLLWRISTVMKDVLVIAPSTLIRPALKSNAVKIKFEFKPGKEADFDFYLTLGAFRNGTRIDEISTILELTKCTSEEELHKYLCRWEMKI</sequence>
<evidence type="ECO:0000313" key="1">
    <source>
        <dbReference type="EMBL" id="CRX39249.1"/>
    </source>
</evidence>
<reference evidence="2" key="1">
    <citation type="submission" date="2015-06" db="EMBL/GenBank/DDBJ databases">
        <authorList>
            <person name="Bertelli C."/>
        </authorList>
    </citation>
    <scope>NUCLEOTIDE SEQUENCE [LARGE SCALE GENOMIC DNA]</scope>
    <source>
        <strain evidence="2">CRIB-30</strain>
    </source>
</reference>
<dbReference type="RefSeq" id="WP_098039114.1">
    <property type="nucleotide sequence ID" value="NZ_CWGJ01000026.1"/>
</dbReference>
<evidence type="ECO:0000313" key="2">
    <source>
        <dbReference type="Proteomes" id="UP000220251"/>
    </source>
</evidence>
<keyword evidence="2" id="KW-1185">Reference proteome</keyword>